<dbReference type="PRINTS" id="PR00081">
    <property type="entry name" value="GDHRDH"/>
</dbReference>
<dbReference type="Gene3D" id="3.40.50.720">
    <property type="entry name" value="NAD(P)-binding Rossmann-like Domain"/>
    <property type="match status" value="1"/>
</dbReference>
<proteinExistence type="predicted"/>
<name>A0A071MGN2_9BURK</name>
<protein>
    <submittedName>
        <fullName evidence="1">Uncharacterized protein</fullName>
    </submittedName>
</protein>
<dbReference type="SUPFAM" id="SSF51735">
    <property type="entry name" value="NAD(P)-binding Rossmann-fold domains"/>
    <property type="match status" value="1"/>
</dbReference>
<dbReference type="PROSITE" id="PS00061">
    <property type="entry name" value="ADH_SHORT"/>
    <property type="match status" value="1"/>
</dbReference>
<dbReference type="InterPro" id="IPR002347">
    <property type="entry name" value="SDR_fam"/>
</dbReference>
<accession>A0A071MGN2</accession>
<dbReference type="InterPro" id="IPR036291">
    <property type="entry name" value="NAD(P)-bd_dom_sf"/>
</dbReference>
<dbReference type="PANTHER" id="PTHR43431">
    <property type="entry name" value="OXIDOREDUCTASE, SHORT CHAIN DEHYDROGENASE/REDUCTASE FAMILY (AFU_ORTHOLOGUE AFUA_5G14000)"/>
    <property type="match status" value="1"/>
</dbReference>
<dbReference type="EMBL" id="JJOA01000007">
    <property type="protein sequence ID" value="KEA60079.1"/>
    <property type="molecule type" value="Genomic_DNA"/>
</dbReference>
<dbReference type="InterPro" id="IPR020904">
    <property type="entry name" value="Sc_DH/Rdtase_CS"/>
</dbReference>
<dbReference type="OrthoDB" id="5513072at2"/>
<dbReference type="Pfam" id="PF00106">
    <property type="entry name" value="adh_short"/>
    <property type="match status" value="1"/>
</dbReference>
<organism evidence="1">
    <name type="scientific">Burkholderia cenocepacia</name>
    <dbReference type="NCBI Taxonomy" id="95486"/>
    <lineage>
        <taxon>Bacteria</taxon>
        <taxon>Pseudomonadati</taxon>
        <taxon>Pseudomonadota</taxon>
        <taxon>Betaproteobacteria</taxon>
        <taxon>Burkholderiales</taxon>
        <taxon>Burkholderiaceae</taxon>
        <taxon>Burkholderia</taxon>
        <taxon>Burkholderia cepacia complex</taxon>
    </lineage>
</organism>
<reference evidence="1" key="1">
    <citation type="submission" date="2014-04" db="EMBL/GenBank/DDBJ databases">
        <title>In planta biocontrol of soil-borne Fusarium wilt of banana through a plant endophytic bacterium, Burkholderia cenocepacia 869T2.</title>
        <authorList>
            <person name="Ho Y.-N."/>
            <person name="Chiang H.-M."/>
            <person name="Chao C.-P."/>
            <person name="Su C.-C."/>
            <person name="Hsu H.-F."/>
            <person name="Guo C.-T."/>
            <person name="Hsieh J.-L."/>
            <person name="Huang C.-C."/>
        </authorList>
    </citation>
    <scope>NUCLEOTIDE SEQUENCE [LARGE SCALE GENOMIC DNA]</scope>
    <source>
        <strain evidence="1">869T2</strain>
    </source>
</reference>
<dbReference type="AlphaFoldDB" id="A0A071MGN2"/>
<comment type="caution">
    <text evidence="1">The sequence shown here is derived from an EMBL/GenBank/DDBJ whole genome shotgun (WGS) entry which is preliminary data.</text>
</comment>
<evidence type="ECO:0000313" key="1">
    <source>
        <dbReference type="EMBL" id="KEA60079.1"/>
    </source>
</evidence>
<gene>
    <name evidence="1" type="ORF">DT99_08305</name>
</gene>
<dbReference type="PANTHER" id="PTHR43431:SF7">
    <property type="entry name" value="OXIDOREDUCTASE, SHORT CHAIN DEHYDROGENASE_REDUCTASE FAMILY (AFU_ORTHOLOGUE AFUA_5G14000)"/>
    <property type="match status" value="1"/>
</dbReference>
<sequence>MEAQQQRDGVAWVVGVGARDGTGAAVARRFAAAGLRVVVTGRTREKIDAVVAEIRALGGDAIAALGDATSDAGLKDALDAVREAGTLRAAIYNAGGSQWRPSILEMDTAFIEEVWRINCLGGFIVGREAARLMLPQERGSILFTGSISGSVARPKLAAYAAAKFGLRAVAQAMAREFGPKNLHVAHIVPVGPIDGDRINSRFPDAKERRPPDAFIPPEQIAEVFWNVHCQPRNAWTFETDLRPYCESFAI</sequence>